<dbReference type="PANTHER" id="PTHR48100:SF54">
    <property type="entry name" value="PHOSPHATASE SPAC5H10.03-RELATED"/>
    <property type="match status" value="1"/>
</dbReference>
<evidence type="ECO:0000256" key="1">
    <source>
        <dbReference type="SAM" id="MobiDB-lite"/>
    </source>
</evidence>
<sequence>MKTVYLLRHGEALHNLVDRGSGSYERRRDPSLVDPPLTDTGTSQALAAREVLDRALKERGEGKLDVVVSSTLQRALQTAELSLVPLKADDAPLIALDQMVEIQCDDIWNESRREHEVRRDWPSWEVEFASSATHPLPMLDTAQSLIRRAEFVWDYLMQLPGSVIGVAAHGCLLFFLSRRIAASKGHRMPPFKEDRWLNGEVRRYTFPPCDGLAMTWTEYGGLLDIKDFDFYNRYHRRASFVNAARLRGLANVWWQETEWRWSRCDSEIEAELEEAEMSNAFSLPYFLNADIAKCCFARVKAATA</sequence>
<dbReference type="GO" id="GO:0016791">
    <property type="term" value="F:phosphatase activity"/>
    <property type="evidence" value="ECO:0007669"/>
    <property type="project" value="TreeGrafter"/>
</dbReference>
<dbReference type="AlphaFoldDB" id="A0A812TXK1"/>
<dbReference type="InterPro" id="IPR029033">
    <property type="entry name" value="His_PPase_superfam"/>
</dbReference>
<dbReference type="InterPro" id="IPR050275">
    <property type="entry name" value="PGM_Phosphatase"/>
</dbReference>
<reference evidence="3" key="1">
    <citation type="submission" date="2021-02" db="EMBL/GenBank/DDBJ databases">
        <authorList>
            <person name="Dougan E. K."/>
            <person name="Rhodes N."/>
            <person name="Thang M."/>
            <person name="Chan C."/>
        </authorList>
    </citation>
    <scope>NUCLEOTIDE SEQUENCE</scope>
</reference>
<name>A0A812TXK1_9DINO</name>
<dbReference type="Proteomes" id="UP000604046">
    <property type="component" value="Unassembled WGS sequence"/>
</dbReference>
<dbReference type="SUPFAM" id="SSF53254">
    <property type="entry name" value="Phosphoglycerate mutase-like"/>
    <property type="match status" value="1"/>
</dbReference>
<feature type="region of interest" description="Disordered" evidence="1">
    <location>
        <begin position="21"/>
        <end position="40"/>
    </location>
</feature>
<keyword evidence="2" id="KW-1133">Transmembrane helix</keyword>
<accession>A0A812TXK1</accession>
<evidence type="ECO:0000313" key="4">
    <source>
        <dbReference type="Proteomes" id="UP000604046"/>
    </source>
</evidence>
<proteinExistence type="predicted"/>
<keyword evidence="2" id="KW-0472">Membrane</keyword>
<dbReference type="EMBL" id="CAJNDS010002604">
    <property type="protein sequence ID" value="CAE7541940.1"/>
    <property type="molecule type" value="Genomic_DNA"/>
</dbReference>
<dbReference type="CDD" id="cd07067">
    <property type="entry name" value="HP_PGM_like"/>
    <property type="match status" value="1"/>
</dbReference>
<dbReference type="GO" id="GO:0005737">
    <property type="term" value="C:cytoplasm"/>
    <property type="evidence" value="ECO:0007669"/>
    <property type="project" value="TreeGrafter"/>
</dbReference>
<dbReference type="Gene3D" id="3.40.50.1240">
    <property type="entry name" value="Phosphoglycerate mutase-like"/>
    <property type="match status" value="1"/>
</dbReference>
<comment type="caution">
    <text evidence="3">The sequence shown here is derived from an EMBL/GenBank/DDBJ whole genome shotgun (WGS) entry which is preliminary data.</text>
</comment>
<keyword evidence="4" id="KW-1185">Reference proteome</keyword>
<keyword evidence="2" id="KW-0812">Transmembrane</keyword>
<dbReference type="Pfam" id="PF00300">
    <property type="entry name" value="His_Phos_1"/>
    <property type="match status" value="1"/>
</dbReference>
<organism evidence="3 4">
    <name type="scientific">Symbiodinium natans</name>
    <dbReference type="NCBI Taxonomy" id="878477"/>
    <lineage>
        <taxon>Eukaryota</taxon>
        <taxon>Sar</taxon>
        <taxon>Alveolata</taxon>
        <taxon>Dinophyceae</taxon>
        <taxon>Suessiales</taxon>
        <taxon>Symbiodiniaceae</taxon>
        <taxon>Symbiodinium</taxon>
    </lineage>
</organism>
<dbReference type="SMART" id="SM00855">
    <property type="entry name" value="PGAM"/>
    <property type="match status" value="1"/>
</dbReference>
<dbReference type="PANTHER" id="PTHR48100">
    <property type="entry name" value="BROAD-SPECIFICITY PHOSPHATASE YOR283W-RELATED"/>
    <property type="match status" value="1"/>
</dbReference>
<feature type="transmembrane region" description="Helical" evidence="2">
    <location>
        <begin position="155"/>
        <end position="176"/>
    </location>
</feature>
<evidence type="ECO:0000256" key="2">
    <source>
        <dbReference type="SAM" id="Phobius"/>
    </source>
</evidence>
<evidence type="ECO:0000313" key="3">
    <source>
        <dbReference type="EMBL" id="CAE7541940.1"/>
    </source>
</evidence>
<dbReference type="InterPro" id="IPR013078">
    <property type="entry name" value="His_Pase_superF_clade-1"/>
</dbReference>
<dbReference type="PROSITE" id="PS00175">
    <property type="entry name" value="PG_MUTASE"/>
    <property type="match status" value="1"/>
</dbReference>
<protein>
    <submittedName>
        <fullName evidence="3">GpmA protein</fullName>
    </submittedName>
</protein>
<gene>
    <name evidence="3" type="primary">gpmA</name>
    <name evidence="3" type="ORF">SNAT2548_LOCUS30384</name>
</gene>
<dbReference type="InterPro" id="IPR001345">
    <property type="entry name" value="PG/BPGM_mutase_AS"/>
</dbReference>
<dbReference type="OrthoDB" id="496981at2759"/>